<reference evidence="1 2" key="1">
    <citation type="submission" date="2022-05" db="EMBL/GenBank/DDBJ databases">
        <authorList>
            <consortium name="Genoscope - CEA"/>
            <person name="William W."/>
        </authorList>
    </citation>
    <scope>NUCLEOTIDE SEQUENCE [LARGE SCALE GENOMIC DNA]</scope>
</reference>
<proteinExistence type="predicted"/>
<gene>
    <name evidence="1" type="ORF">PEVE_00032520</name>
</gene>
<dbReference type="Proteomes" id="UP001159427">
    <property type="component" value="Unassembled WGS sequence"/>
</dbReference>
<dbReference type="PANTHER" id="PTHR15682">
    <property type="entry name" value="UNHEALTHY RIBOSOME BIOGENESIS PROTEIN 2 HOMOLOG"/>
    <property type="match status" value="1"/>
</dbReference>
<protein>
    <submittedName>
        <fullName evidence="1">Uncharacterized protein</fullName>
    </submittedName>
</protein>
<dbReference type="InterPro" id="IPR052609">
    <property type="entry name" value="Ribosome_Biogenesis_Reg"/>
</dbReference>
<comment type="caution">
    <text evidence="1">The sequence shown here is derived from an EMBL/GenBank/DDBJ whole genome shotgun (WGS) entry which is preliminary data.</text>
</comment>
<keyword evidence="2" id="KW-1185">Reference proteome</keyword>
<accession>A0ABN8SXU9</accession>
<sequence>SFTGIYSKLKDPSVPRDEKLFSARLAWDSNDYVIPNKQQVLLDWIIQEIFNESKKGAKHTDYKEYTCLWKLLLHALQSQQLVSHAKIPVTLKPQLVQVFTDTFLCQETVWEESFVDVVTSCCFTVLSNTQLASCLLSKFEGYVTFLSALLSSFEPICCDSLKVVHHLVEVCLENYLLVQRRQANQRKVFAAMCQQLFEPLAILRHKLKVHEVEFQGELGDEQLKKERHICELVEIALSKSLFHRDHLAEYQQALKGVREERQTESEEPSKKKARISSYPKQLFDKLWEISKMNKSTSSTEFDFFTEMCEIMGVLNGRCQSSVCTLLHQMLECILWQDVYQVILYFCYCYSSDAVFRCLDVFLKLNHSLLEPRLEIIWKMLWKPEEYGAQHSLISSLITTYVKLRQFDKLVVAVLTSLRTLESSSFGLTPLFKQR</sequence>
<dbReference type="EMBL" id="CALNXI010004740">
    <property type="protein sequence ID" value="CAH3196380.1"/>
    <property type="molecule type" value="Genomic_DNA"/>
</dbReference>
<dbReference type="PANTHER" id="PTHR15682:SF2">
    <property type="entry name" value="UNHEALTHY RIBOSOME BIOGENESIS PROTEIN 2 HOMOLOG"/>
    <property type="match status" value="1"/>
</dbReference>
<evidence type="ECO:0000313" key="2">
    <source>
        <dbReference type="Proteomes" id="UP001159427"/>
    </source>
</evidence>
<name>A0ABN8SXU9_9CNID</name>
<feature type="non-terminal residue" evidence="1">
    <location>
        <position position="1"/>
    </location>
</feature>
<organism evidence="1 2">
    <name type="scientific">Porites evermanni</name>
    <dbReference type="NCBI Taxonomy" id="104178"/>
    <lineage>
        <taxon>Eukaryota</taxon>
        <taxon>Metazoa</taxon>
        <taxon>Cnidaria</taxon>
        <taxon>Anthozoa</taxon>
        <taxon>Hexacorallia</taxon>
        <taxon>Scleractinia</taxon>
        <taxon>Fungiina</taxon>
        <taxon>Poritidae</taxon>
        <taxon>Porites</taxon>
    </lineage>
</organism>
<feature type="non-terminal residue" evidence="1">
    <location>
        <position position="434"/>
    </location>
</feature>
<evidence type="ECO:0000313" key="1">
    <source>
        <dbReference type="EMBL" id="CAH3196380.1"/>
    </source>
</evidence>